<comment type="caution">
    <text evidence="3">The sequence shown here is derived from an EMBL/GenBank/DDBJ whole genome shotgun (WGS) entry which is preliminary data.</text>
</comment>
<dbReference type="PANTHER" id="PTHR22093">
    <property type="entry name" value="LEUKOCYTE RECEPTOR CLUSTER LRC MEMBER 1"/>
    <property type="match status" value="1"/>
</dbReference>
<sequence>MPRLQILHHKSYHPYLEKNKQRVREDEAKAKAEEEERERLRIDAESSARLDVLRRKAGSPGLQAEGEEEDNLPSTSSTRQDIPGGSLLERHRKAKAKAEKAERRRRDRLDFDFPSETARKEKRRAEKAGLGDETIVDVAEPGGASLWETGGHLNLFADLERKHGGDPTGAGASLEAIAKKANSGEPKPDPFTMYLGRPERETKPWYTDRELKRVEEKETGEEAEIRRARDQRKDARSKIRHDPLTSINSMLTKHPSSSRHAQHRPALSSKDPHAARQARESSERQRALALIAQRKGGSGGGAWDDTPSSAAGWSERIEREKDRAGHRFSSSYGSGYR</sequence>
<protein>
    <recommendedName>
        <fullName evidence="2">CBF1-interacting co-repressor CIR N-terminal domain-containing protein</fullName>
    </recommendedName>
</protein>
<evidence type="ECO:0000256" key="1">
    <source>
        <dbReference type="SAM" id="MobiDB-lite"/>
    </source>
</evidence>
<reference evidence="3" key="1">
    <citation type="submission" date="2023-02" db="EMBL/GenBank/DDBJ databases">
        <title>Identification and recombinant expression of a fungal hydrolase from Papiliotrema laurentii that hydrolyzes apple cutin and clears colloidal polyester polyurethane.</title>
        <authorList>
            <consortium name="DOE Joint Genome Institute"/>
            <person name="Roman V.A."/>
            <person name="Bojanowski C."/>
            <person name="Crable B.R."/>
            <person name="Wagner D.N."/>
            <person name="Hung C.S."/>
            <person name="Nadeau L.J."/>
            <person name="Schratz L."/>
            <person name="Haridas S."/>
            <person name="Pangilinan J."/>
            <person name="Lipzen A."/>
            <person name="Na H."/>
            <person name="Yan M."/>
            <person name="Ng V."/>
            <person name="Grigoriev I.V."/>
            <person name="Spatafora J.W."/>
            <person name="Barlow D."/>
            <person name="Biffinger J."/>
            <person name="Kelley-Loughnane N."/>
            <person name="Varaljay V.A."/>
            <person name="Crookes-Goodson W.J."/>
        </authorList>
    </citation>
    <scope>NUCLEOTIDE SEQUENCE</scope>
    <source>
        <strain evidence="3">5307AH</strain>
    </source>
</reference>
<feature type="compositionally biased region" description="Basic and acidic residues" evidence="1">
    <location>
        <begin position="96"/>
        <end position="128"/>
    </location>
</feature>
<feature type="region of interest" description="Disordered" evidence="1">
    <location>
        <begin position="1"/>
        <end position="128"/>
    </location>
</feature>
<evidence type="ECO:0000313" key="3">
    <source>
        <dbReference type="EMBL" id="KAK1926735.1"/>
    </source>
</evidence>
<feature type="region of interest" description="Disordered" evidence="1">
    <location>
        <begin position="164"/>
        <end position="337"/>
    </location>
</feature>
<feature type="compositionally biased region" description="Basic and acidic residues" evidence="1">
    <location>
        <begin position="15"/>
        <end position="54"/>
    </location>
</feature>
<feature type="compositionally biased region" description="Basic and acidic residues" evidence="1">
    <location>
        <begin position="315"/>
        <end position="325"/>
    </location>
</feature>
<evidence type="ECO:0000259" key="2">
    <source>
        <dbReference type="SMART" id="SM01083"/>
    </source>
</evidence>
<feature type="compositionally biased region" description="Polar residues" evidence="1">
    <location>
        <begin position="245"/>
        <end position="255"/>
    </location>
</feature>
<dbReference type="Proteomes" id="UP001182556">
    <property type="component" value="Unassembled WGS sequence"/>
</dbReference>
<feature type="domain" description="CBF1-interacting co-repressor CIR N-terminal" evidence="2">
    <location>
        <begin position="11"/>
        <end position="45"/>
    </location>
</feature>
<feature type="compositionally biased region" description="Basic and acidic residues" evidence="1">
    <location>
        <begin position="223"/>
        <end position="243"/>
    </location>
</feature>
<proteinExistence type="predicted"/>
<feature type="compositionally biased region" description="Basic and acidic residues" evidence="1">
    <location>
        <begin position="270"/>
        <end position="286"/>
    </location>
</feature>
<feature type="compositionally biased region" description="Polar residues" evidence="1">
    <location>
        <begin position="328"/>
        <end position="337"/>
    </location>
</feature>
<organism evidence="3 4">
    <name type="scientific">Papiliotrema laurentii</name>
    <name type="common">Cryptococcus laurentii</name>
    <dbReference type="NCBI Taxonomy" id="5418"/>
    <lineage>
        <taxon>Eukaryota</taxon>
        <taxon>Fungi</taxon>
        <taxon>Dikarya</taxon>
        <taxon>Basidiomycota</taxon>
        <taxon>Agaricomycotina</taxon>
        <taxon>Tremellomycetes</taxon>
        <taxon>Tremellales</taxon>
        <taxon>Rhynchogastremaceae</taxon>
        <taxon>Papiliotrema</taxon>
    </lineage>
</organism>
<dbReference type="InterPro" id="IPR039875">
    <property type="entry name" value="LENG1-like"/>
</dbReference>
<dbReference type="AlphaFoldDB" id="A0AAD9L837"/>
<feature type="compositionally biased region" description="Basic residues" evidence="1">
    <location>
        <begin position="1"/>
        <end position="12"/>
    </location>
</feature>
<dbReference type="PANTHER" id="PTHR22093:SF0">
    <property type="entry name" value="LEUKOCYTE RECEPTOR CLUSTER MEMBER 1"/>
    <property type="match status" value="1"/>
</dbReference>
<evidence type="ECO:0000313" key="4">
    <source>
        <dbReference type="Proteomes" id="UP001182556"/>
    </source>
</evidence>
<name>A0AAD9L837_PAPLA</name>
<dbReference type="SMART" id="SM01083">
    <property type="entry name" value="Cir_N"/>
    <property type="match status" value="1"/>
</dbReference>
<keyword evidence="4" id="KW-1185">Reference proteome</keyword>
<feature type="compositionally biased region" description="Basic and acidic residues" evidence="1">
    <location>
        <begin position="197"/>
        <end position="217"/>
    </location>
</feature>
<gene>
    <name evidence="3" type="ORF">DB88DRAFT_482827</name>
</gene>
<dbReference type="InterPro" id="IPR019339">
    <property type="entry name" value="CIR_N_dom"/>
</dbReference>
<dbReference type="EMBL" id="JAODAN010000002">
    <property type="protein sequence ID" value="KAK1926735.1"/>
    <property type="molecule type" value="Genomic_DNA"/>
</dbReference>
<accession>A0AAD9L837</accession>